<dbReference type="Proteomes" id="UP001208017">
    <property type="component" value="Unassembled WGS sequence"/>
</dbReference>
<dbReference type="EMBL" id="JAPMLT010000003">
    <property type="protein sequence ID" value="MCX7570128.1"/>
    <property type="molecule type" value="Genomic_DNA"/>
</dbReference>
<name>A0ABT3X2E8_9BACL</name>
<accession>A0ABT3X2E8</accession>
<dbReference type="Pfam" id="PF22725">
    <property type="entry name" value="GFO_IDH_MocA_C3"/>
    <property type="match status" value="1"/>
</dbReference>
<evidence type="ECO:0000259" key="2">
    <source>
        <dbReference type="Pfam" id="PF22725"/>
    </source>
</evidence>
<evidence type="ECO:0000259" key="1">
    <source>
        <dbReference type="Pfam" id="PF01408"/>
    </source>
</evidence>
<dbReference type="Gene3D" id="3.40.50.720">
    <property type="entry name" value="NAD(P)-binding Rossmann-like Domain"/>
    <property type="match status" value="1"/>
</dbReference>
<dbReference type="SUPFAM" id="SSF51735">
    <property type="entry name" value="NAD(P)-binding Rossmann-fold domains"/>
    <property type="match status" value="1"/>
</dbReference>
<dbReference type="InterPro" id="IPR051450">
    <property type="entry name" value="Gfo/Idh/MocA_Oxidoreductases"/>
</dbReference>
<dbReference type="PANTHER" id="PTHR43377">
    <property type="entry name" value="BILIVERDIN REDUCTASE A"/>
    <property type="match status" value="1"/>
</dbReference>
<evidence type="ECO:0000313" key="4">
    <source>
        <dbReference type="Proteomes" id="UP001208017"/>
    </source>
</evidence>
<gene>
    <name evidence="3" type="ORF">OS242_09140</name>
</gene>
<dbReference type="SUPFAM" id="SSF55347">
    <property type="entry name" value="Glyceraldehyde-3-phosphate dehydrogenase-like, C-terminal domain"/>
    <property type="match status" value="1"/>
</dbReference>
<dbReference type="InterPro" id="IPR055170">
    <property type="entry name" value="GFO_IDH_MocA-like_dom"/>
</dbReference>
<dbReference type="RefSeq" id="WP_267151369.1">
    <property type="nucleotide sequence ID" value="NZ_JAPMLT010000003.1"/>
</dbReference>
<keyword evidence="4" id="KW-1185">Reference proteome</keyword>
<proteinExistence type="predicted"/>
<sequence>MTRVGVIGAGQWGKNLVRTFDEIGVLTAVAESSPVIRERIGREFPAAALYENARALIGSGAVEAVAIATPVPTHFTLAKEALTAGLDVFVEKPITLTTGEAEELHRLALERERVLMVGHLLLYQPAIGVVKRLLESGEIGELRALYQKRLKLGRVRSVENVLWSFGVHDLAVLLHLVGSEPERVTAHGQRMLQPGVEDDVHLHLGWSGGVQAHLHTSWLWPEQERKLTVVGSLGMLVYDELRQTVTHFKKGVRGDLSQYDDGSAVVCSGTGEPLRIECEHFLACVSERKQPLSDGANGVAVLRVLERATAGWKEAGPG</sequence>
<evidence type="ECO:0000313" key="3">
    <source>
        <dbReference type="EMBL" id="MCX7570128.1"/>
    </source>
</evidence>
<organism evidence="3 4">
    <name type="scientific">Tumebacillus lacus</name>
    <dbReference type="NCBI Taxonomy" id="2995335"/>
    <lineage>
        <taxon>Bacteria</taxon>
        <taxon>Bacillati</taxon>
        <taxon>Bacillota</taxon>
        <taxon>Bacilli</taxon>
        <taxon>Bacillales</taxon>
        <taxon>Alicyclobacillaceae</taxon>
        <taxon>Tumebacillus</taxon>
    </lineage>
</organism>
<feature type="domain" description="Gfo/Idh/MocA-like oxidoreductase N-terminal" evidence="1">
    <location>
        <begin position="3"/>
        <end position="119"/>
    </location>
</feature>
<dbReference type="PANTHER" id="PTHR43377:SF6">
    <property type="entry name" value="GFO_IDH_MOCA-LIKE OXIDOREDUCTASE N-TERMINAL DOMAIN-CONTAINING PROTEIN"/>
    <property type="match status" value="1"/>
</dbReference>
<dbReference type="Gene3D" id="3.30.360.10">
    <property type="entry name" value="Dihydrodipicolinate Reductase, domain 2"/>
    <property type="match status" value="1"/>
</dbReference>
<dbReference type="InterPro" id="IPR000683">
    <property type="entry name" value="Gfo/Idh/MocA-like_OxRdtase_N"/>
</dbReference>
<dbReference type="Pfam" id="PF01408">
    <property type="entry name" value="GFO_IDH_MocA"/>
    <property type="match status" value="1"/>
</dbReference>
<protein>
    <submittedName>
        <fullName evidence="3">Gfo/Idh/MocA family oxidoreductase</fullName>
    </submittedName>
</protein>
<reference evidence="3 4" key="1">
    <citation type="submission" date="2022-11" db="EMBL/GenBank/DDBJ databases">
        <title>Study of microbial diversity in lake waters.</title>
        <authorList>
            <person name="Zhang J."/>
        </authorList>
    </citation>
    <scope>NUCLEOTIDE SEQUENCE [LARGE SCALE GENOMIC DNA]</scope>
    <source>
        <strain evidence="3 4">DT12</strain>
    </source>
</reference>
<comment type="caution">
    <text evidence="3">The sequence shown here is derived from an EMBL/GenBank/DDBJ whole genome shotgun (WGS) entry which is preliminary data.</text>
</comment>
<feature type="domain" description="GFO/IDH/MocA-like oxidoreductase" evidence="2">
    <location>
        <begin position="130"/>
        <end position="236"/>
    </location>
</feature>
<dbReference type="InterPro" id="IPR036291">
    <property type="entry name" value="NAD(P)-bd_dom_sf"/>
</dbReference>